<feature type="region of interest" description="Disordered" evidence="1">
    <location>
        <begin position="52"/>
        <end position="84"/>
    </location>
</feature>
<evidence type="ECO:0000313" key="3">
    <source>
        <dbReference type="Proteomes" id="UP000266841"/>
    </source>
</evidence>
<dbReference type="EMBL" id="AGNL01003374">
    <property type="protein sequence ID" value="EJK74789.1"/>
    <property type="molecule type" value="Genomic_DNA"/>
</dbReference>
<feature type="compositionally biased region" description="Polar residues" evidence="1">
    <location>
        <begin position="52"/>
        <end position="67"/>
    </location>
</feature>
<reference evidence="2 3" key="1">
    <citation type="journal article" date="2012" name="Genome Biol.">
        <title>Genome and low-iron response of an oceanic diatom adapted to chronic iron limitation.</title>
        <authorList>
            <person name="Lommer M."/>
            <person name="Specht M."/>
            <person name="Roy A.S."/>
            <person name="Kraemer L."/>
            <person name="Andreson R."/>
            <person name="Gutowska M.A."/>
            <person name="Wolf J."/>
            <person name="Bergner S.V."/>
            <person name="Schilhabel M.B."/>
            <person name="Klostermeier U.C."/>
            <person name="Beiko R.G."/>
            <person name="Rosenstiel P."/>
            <person name="Hippler M."/>
            <person name="Laroche J."/>
        </authorList>
    </citation>
    <scope>NUCLEOTIDE SEQUENCE [LARGE SCALE GENOMIC DNA]</scope>
    <source>
        <strain evidence="2 3">CCMP1005</strain>
    </source>
</reference>
<name>K0TCB9_THAOC</name>
<gene>
    <name evidence="2" type="ORF">THAOC_03513</name>
</gene>
<proteinExistence type="predicted"/>
<feature type="region of interest" description="Disordered" evidence="1">
    <location>
        <begin position="1"/>
        <end position="38"/>
    </location>
</feature>
<evidence type="ECO:0000256" key="1">
    <source>
        <dbReference type="SAM" id="MobiDB-lite"/>
    </source>
</evidence>
<sequence>MGADMNRRNGSYRPCHNRSAEPPVAFNGESQMFPASRSARSTTTYLDCGLAKSSQPTCKNESISPTRRPTKDLKTISPQPQESEDWGPVWDVIDAFYACFAENLQLRVRLAPSTFRDLDWIGLATVGTPTCKNESPTDVVRKIRRPSPRPQDSEDGGRLVLKIGKSVEEILQEVGVRQGDNMAPVLFLFLMNAFADSLEKNWESKGLER</sequence>
<dbReference type="Proteomes" id="UP000266841">
    <property type="component" value="Unassembled WGS sequence"/>
</dbReference>
<organism evidence="2 3">
    <name type="scientific">Thalassiosira oceanica</name>
    <name type="common">Marine diatom</name>
    <dbReference type="NCBI Taxonomy" id="159749"/>
    <lineage>
        <taxon>Eukaryota</taxon>
        <taxon>Sar</taxon>
        <taxon>Stramenopiles</taxon>
        <taxon>Ochrophyta</taxon>
        <taxon>Bacillariophyta</taxon>
        <taxon>Coscinodiscophyceae</taxon>
        <taxon>Thalassiosirophycidae</taxon>
        <taxon>Thalassiosirales</taxon>
        <taxon>Thalassiosiraceae</taxon>
        <taxon>Thalassiosira</taxon>
    </lineage>
</organism>
<feature type="non-terminal residue" evidence="2">
    <location>
        <position position="209"/>
    </location>
</feature>
<evidence type="ECO:0008006" key="4">
    <source>
        <dbReference type="Google" id="ProtNLM"/>
    </source>
</evidence>
<accession>K0TCB9</accession>
<protein>
    <recommendedName>
        <fullName evidence="4">Reverse transcriptase domain-containing protein</fullName>
    </recommendedName>
</protein>
<dbReference type="AlphaFoldDB" id="K0TCB9"/>
<dbReference type="OrthoDB" id="167162at2759"/>
<keyword evidence="3" id="KW-1185">Reference proteome</keyword>
<comment type="caution">
    <text evidence="2">The sequence shown here is derived from an EMBL/GenBank/DDBJ whole genome shotgun (WGS) entry which is preliminary data.</text>
</comment>
<evidence type="ECO:0000313" key="2">
    <source>
        <dbReference type="EMBL" id="EJK74789.1"/>
    </source>
</evidence>